<keyword evidence="2" id="KW-1185">Reference proteome</keyword>
<organism evidence="1 2">
    <name type="scientific">Vibrio harveyi</name>
    <name type="common">Beneckea harveyi</name>
    <dbReference type="NCBI Taxonomy" id="669"/>
    <lineage>
        <taxon>Bacteria</taxon>
        <taxon>Pseudomonadati</taxon>
        <taxon>Pseudomonadota</taxon>
        <taxon>Gammaproteobacteria</taxon>
        <taxon>Vibrionales</taxon>
        <taxon>Vibrionaceae</taxon>
        <taxon>Vibrio</taxon>
    </lineage>
</organism>
<name>A0ABM5Y2W2_VIBHA</name>
<evidence type="ECO:0000313" key="1">
    <source>
        <dbReference type="EMBL" id="AMG00116.1"/>
    </source>
</evidence>
<dbReference type="Proteomes" id="UP000067422">
    <property type="component" value="Chromosome 2"/>
</dbReference>
<evidence type="ECO:0008006" key="3">
    <source>
        <dbReference type="Google" id="ProtNLM"/>
    </source>
</evidence>
<accession>A0ABM5Y2W2</accession>
<gene>
    <name evidence="1" type="ORF">AL538_20655</name>
</gene>
<proteinExistence type="predicted"/>
<reference evidence="1" key="1">
    <citation type="submission" date="2018-01" db="EMBL/GenBank/DDBJ databases">
        <title>FDA dAtabase for Regulatory Grade micrObial Sequences (FDA-ARGOS): Supporting development and validation of Infectious Disease Dx tests.</title>
        <authorList>
            <person name="Hoffmann M."/>
            <person name="Allard M."/>
            <person name="Evans P."/>
            <person name="Brown E."/>
            <person name="Tallon L."/>
            <person name="Sadzewicz L."/>
            <person name="Sengamalay N."/>
            <person name="Ott S."/>
            <person name="Godinez A."/>
            <person name="Nagaraj S."/>
            <person name="Vyas G."/>
            <person name="Aluvathingal J."/>
            <person name="Nadendla S."/>
            <person name="Geyer C."/>
            <person name="Sichtig H."/>
        </authorList>
    </citation>
    <scope>NUCLEOTIDE SEQUENCE</scope>
    <source>
        <strain evidence="1">FDAARGOS_107</strain>
    </source>
</reference>
<protein>
    <recommendedName>
        <fullName evidence="3">Transposase</fullName>
    </recommendedName>
</protein>
<sequence>MSKILLIQEEKVARLDRKRLIKCDQDKINARLADKQYFADVILDWTTTNERLNNKNKKLIILNCSLYQRRLIA</sequence>
<dbReference type="EMBL" id="CP014039">
    <property type="protein sequence ID" value="AMG00116.1"/>
    <property type="molecule type" value="Genomic_DNA"/>
</dbReference>
<evidence type="ECO:0000313" key="2">
    <source>
        <dbReference type="Proteomes" id="UP000067422"/>
    </source>
</evidence>